<evidence type="ECO:0000259" key="1">
    <source>
        <dbReference type="Pfam" id="PF00144"/>
    </source>
</evidence>
<keyword evidence="3" id="KW-1185">Reference proteome</keyword>
<evidence type="ECO:0000313" key="3">
    <source>
        <dbReference type="Proteomes" id="UP000595254"/>
    </source>
</evidence>
<dbReference type="Gene3D" id="3.40.710.10">
    <property type="entry name" value="DD-peptidase/beta-lactamase superfamily"/>
    <property type="match status" value="1"/>
</dbReference>
<dbReference type="Pfam" id="PF00144">
    <property type="entry name" value="Beta-lactamase"/>
    <property type="match status" value="1"/>
</dbReference>
<feature type="domain" description="Beta-lactamase-related" evidence="1">
    <location>
        <begin position="12"/>
        <end position="326"/>
    </location>
</feature>
<dbReference type="InterPro" id="IPR050491">
    <property type="entry name" value="AmpC-like"/>
</dbReference>
<dbReference type="KEGG" id="ppsr:I6J18_00735"/>
<dbReference type="Proteomes" id="UP000595254">
    <property type="component" value="Chromosome"/>
</dbReference>
<protein>
    <submittedName>
        <fullName evidence="2">Beta-lactamase family protein</fullName>
    </submittedName>
</protein>
<dbReference type="SUPFAM" id="SSF56601">
    <property type="entry name" value="beta-lactamase/transpeptidase-like"/>
    <property type="match status" value="1"/>
</dbReference>
<proteinExistence type="predicted"/>
<dbReference type="InterPro" id="IPR012338">
    <property type="entry name" value="Beta-lactam/transpept-like"/>
</dbReference>
<dbReference type="AlphaFoldDB" id="A0A974NM93"/>
<dbReference type="PANTHER" id="PTHR46825:SF12">
    <property type="entry name" value="PENICILLIN-BINDING PROTEIN 4"/>
    <property type="match status" value="1"/>
</dbReference>
<accession>A0A974NM93</accession>
<organism evidence="2 3">
    <name type="scientific">Peribacillus psychrosaccharolyticus</name>
    <name type="common">Bacillus psychrosaccharolyticus</name>
    <dbReference type="NCBI Taxonomy" id="1407"/>
    <lineage>
        <taxon>Bacteria</taxon>
        <taxon>Bacillati</taxon>
        <taxon>Bacillota</taxon>
        <taxon>Bacilli</taxon>
        <taxon>Bacillales</taxon>
        <taxon>Bacillaceae</taxon>
        <taxon>Peribacillus</taxon>
    </lineage>
</organism>
<name>A0A974NM93_PERPY</name>
<sequence length="347" mass="38211">MGGVDLKNINMNERMKYYHVTGLSLAVIDNGQISTSASYGLLETGTNRQVKHRSLFNACSISKFLTSVLAMTLIEQGILALDEDVNVRLSSWEIPDNERTKNNKVTLRHLLSHQSGLIDPKGSFPELTSINAPSMVELLEGRTSYCTEPIEVQVEPGSEFHYSDAGFCIIQQLIEDVTGKPFNVVMKERIFSPLRMNQSTFNLPLERENISCGHNKNGEVVEAKYPIYPYPAAAGLLSTPSDLALLIIELMNSVQGKSRIGLSSSKAKEMITPQGKTWTGLGLFLNGCTDREIEISSLGWGVGSQCMMAAFPSLKTGLVVMTNTDIGIHQLQGIIGEIYRSFTKSRK</sequence>
<dbReference type="EMBL" id="CP068053">
    <property type="protein sequence ID" value="QQT00512.1"/>
    <property type="molecule type" value="Genomic_DNA"/>
</dbReference>
<gene>
    <name evidence="2" type="ORF">I6J18_00735</name>
</gene>
<reference evidence="2 3" key="1">
    <citation type="submission" date="2021-01" db="EMBL/GenBank/DDBJ databases">
        <title>FDA dAtabase for Regulatory Grade micrObial Sequences (FDA-ARGOS): Supporting development and validation of Infectious Disease Dx tests.</title>
        <authorList>
            <person name="Nelson B."/>
            <person name="Plummer A."/>
            <person name="Tallon L."/>
            <person name="Sadzewicz L."/>
            <person name="Zhao X."/>
            <person name="Boylan J."/>
            <person name="Ott S."/>
            <person name="Bowen H."/>
            <person name="Vavikolanu K."/>
            <person name="Mehta A."/>
            <person name="Aluvathingal J."/>
            <person name="Nadendla S."/>
            <person name="Myers T."/>
            <person name="Yan Y."/>
            <person name="Sichtig H."/>
        </authorList>
    </citation>
    <scope>NUCLEOTIDE SEQUENCE [LARGE SCALE GENOMIC DNA]</scope>
    <source>
        <strain evidence="2 3">FDAARGOS_1161</strain>
    </source>
</reference>
<dbReference type="PANTHER" id="PTHR46825">
    <property type="entry name" value="D-ALANYL-D-ALANINE-CARBOXYPEPTIDASE/ENDOPEPTIDASE AMPH"/>
    <property type="match status" value="1"/>
</dbReference>
<dbReference type="InterPro" id="IPR001466">
    <property type="entry name" value="Beta-lactam-related"/>
</dbReference>
<evidence type="ECO:0000313" key="2">
    <source>
        <dbReference type="EMBL" id="QQT00512.1"/>
    </source>
</evidence>